<proteinExistence type="predicted"/>
<feature type="domain" description="AN1-type" evidence="7">
    <location>
        <begin position="835"/>
        <end position="882"/>
    </location>
</feature>
<dbReference type="InterPro" id="IPR053061">
    <property type="entry name" value="AN1-type_zinc_finger"/>
</dbReference>
<protein>
    <submittedName>
        <fullName evidence="8">AN1-type zinc finger protein 4</fullName>
    </submittedName>
</protein>
<dbReference type="SMART" id="SM00154">
    <property type="entry name" value="ZnF_AN1"/>
    <property type="match status" value="1"/>
</dbReference>
<feature type="compositionally biased region" description="Low complexity" evidence="5">
    <location>
        <begin position="318"/>
        <end position="330"/>
    </location>
</feature>
<feature type="region of interest" description="Disordered" evidence="5">
    <location>
        <begin position="221"/>
        <end position="252"/>
    </location>
</feature>
<dbReference type="PANTHER" id="PTHR46728:SF1">
    <property type="entry name" value="AN1-TYPE ZINC FINGER PROTEIN 4"/>
    <property type="match status" value="1"/>
</dbReference>
<feature type="compositionally biased region" description="Polar residues" evidence="5">
    <location>
        <begin position="754"/>
        <end position="766"/>
    </location>
</feature>
<feature type="region of interest" description="Disordered" evidence="5">
    <location>
        <begin position="532"/>
        <end position="559"/>
    </location>
</feature>
<feature type="region of interest" description="Disordered" evidence="5">
    <location>
        <begin position="159"/>
        <end position="193"/>
    </location>
</feature>
<dbReference type="Pfam" id="PF01428">
    <property type="entry name" value="zf-AN1"/>
    <property type="match status" value="1"/>
</dbReference>
<feature type="region of interest" description="Disordered" evidence="5">
    <location>
        <begin position="582"/>
        <end position="662"/>
    </location>
</feature>
<dbReference type="InterPro" id="IPR019956">
    <property type="entry name" value="Ubiquitin_dom"/>
</dbReference>
<feature type="compositionally biased region" description="Polar residues" evidence="5">
    <location>
        <begin position="540"/>
        <end position="549"/>
    </location>
</feature>
<dbReference type="Pfam" id="PF00240">
    <property type="entry name" value="ubiquitin"/>
    <property type="match status" value="1"/>
</dbReference>
<feature type="region of interest" description="Disordered" evidence="5">
    <location>
        <begin position="95"/>
        <end position="126"/>
    </location>
</feature>
<reference evidence="8" key="1">
    <citation type="submission" date="2016-01" db="EMBL/GenBank/DDBJ databases">
        <title>Reference transcriptome for the parasite Schistocephalus solidus: insights into the molecular evolution of parasitism.</title>
        <authorList>
            <person name="Hebert F.O."/>
            <person name="Grambauer S."/>
            <person name="Barber I."/>
            <person name="Landry C.R."/>
            <person name="Aubin-Horth N."/>
        </authorList>
    </citation>
    <scope>NUCLEOTIDE SEQUENCE</scope>
</reference>
<dbReference type="SUPFAM" id="SSF54236">
    <property type="entry name" value="Ubiquitin-like"/>
    <property type="match status" value="1"/>
</dbReference>
<feature type="compositionally biased region" description="Polar residues" evidence="5">
    <location>
        <begin position="303"/>
        <end position="317"/>
    </location>
</feature>
<feature type="region of interest" description="Disordered" evidence="5">
    <location>
        <begin position="711"/>
        <end position="840"/>
    </location>
</feature>
<keyword evidence="3" id="KW-0862">Zinc</keyword>
<evidence type="ECO:0000256" key="2">
    <source>
        <dbReference type="ARBA" id="ARBA00022771"/>
    </source>
</evidence>
<dbReference type="InterPro" id="IPR000058">
    <property type="entry name" value="Znf_AN1"/>
</dbReference>
<dbReference type="InterPro" id="IPR029071">
    <property type="entry name" value="Ubiquitin-like_domsf"/>
</dbReference>
<name>A0A0X3P7L5_SCHSO</name>
<feature type="compositionally biased region" description="Polar residues" evidence="5">
    <location>
        <begin position="230"/>
        <end position="242"/>
    </location>
</feature>
<evidence type="ECO:0000256" key="4">
    <source>
        <dbReference type="PROSITE-ProRule" id="PRU00449"/>
    </source>
</evidence>
<dbReference type="GO" id="GO:0008270">
    <property type="term" value="F:zinc ion binding"/>
    <property type="evidence" value="ECO:0007669"/>
    <property type="project" value="UniProtKB-KW"/>
</dbReference>
<feature type="domain" description="Ubiquitin-like" evidence="6">
    <location>
        <begin position="1"/>
        <end position="76"/>
    </location>
</feature>
<sequence length="901" mass="96935">MDLFIETLTGTAFELKVSPNDTVMSIKSKIQRVEGIPVGQQHLIWQNGELSDHQSLRDCSIPGGATLRLVLGLRGGPVNAYRAPAALRLTPLHFAPPSSFERITPPPRSSSNSTTGPNKHSVTMSSQQAYVSNTPVLAQPPAAADEIPDQRNVAAFGSNTAGVASPVPGSTNVASESSQTTASNRDVLTQPDTSSANRKHITFVIFDSGDNLNLVHVIDRSTVPPHKNPSIDQPSDSTNKLRPTSLGDKTAKVKPVERHAYGNGGFVSAHSLAHLQAEPAVNRDSEDDDSQHLKAATVLVGTPSESSSQKKTLTNLKPSSSKMSPSIPSASPSPPSPSTPSSAAAALLAGLLYAAGSRPRDTVSTAEDDILSSSEGERSAFPCSYWLRPSSPEWDYEDIKSLYRSTEDEETGTGGCGIGGLTTDEFPFYDDVDDEEENNVDDGGLQGDDDSLADLEDYFLYYHTGDILFGPSPRNSLLRDSLLTGVESVVSGCRGRTRTNERISTARREECSHLAEKVKKLKAQLVQARENRLQRRNRATGGTTTSSVEATAEMKKEPDTKTALSVHEKMTSEHAISATITSTKAASPSLPKLSAPPATPHLRSSRHSLQRPYTSSIELSPRLTTLGAGDRGPDNTCIRTPPGRRSFDLLRPRGTAPPSVSKVSNNLTVAPAPTASLLFPLSNTLPVSRKPSGVSCFTRTLTDSSIAATRQRRFGTVQPPDISRIGHSIFPPLFPTKQTPVRTEDGGGRLPRSLSISKVNSRGTTESSRKNPPPDTSQKELRLPQLSPGHVSLQSQGLAKGSQRQSTSRAADESVAPKSRHDLSEPPMNRKPTQQAKANRCASCNRKTGLSNSYTCRCGNNFCSRHRYAELHSCPYDYKAEARQCLRESNPVITATKLPKI</sequence>
<feature type="region of interest" description="Disordered" evidence="5">
    <location>
        <begin position="299"/>
        <end position="342"/>
    </location>
</feature>
<dbReference type="Gene3D" id="4.10.1110.10">
    <property type="entry name" value="AN1-like Zinc finger"/>
    <property type="match status" value="1"/>
</dbReference>
<evidence type="ECO:0000259" key="7">
    <source>
        <dbReference type="PROSITE" id="PS51039"/>
    </source>
</evidence>
<evidence type="ECO:0000256" key="3">
    <source>
        <dbReference type="ARBA" id="ARBA00022833"/>
    </source>
</evidence>
<organism evidence="8">
    <name type="scientific">Schistocephalus solidus</name>
    <name type="common">Tapeworm</name>
    <dbReference type="NCBI Taxonomy" id="70667"/>
    <lineage>
        <taxon>Eukaryota</taxon>
        <taxon>Metazoa</taxon>
        <taxon>Spiralia</taxon>
        <taxon>Lophotrochozoa</taxon>
        <taxon>Platyhelminthes</taxon>
        <taxon>Cestoda</taxon>
        <taxon>Eucestoda</taxon>
        <taxon>Diphyllobothriidea</taxon>
        <taxon>Diphyllobothriidae</taxon>
        <taxon>Schistocephalus</taxon>
    </lineage>
</organism>
<dbReference type="PANTHER" id="PTHR46728">
    <property type="entry name" value="AN1-TYPE ZINC FINGER PROTEIN 4"/>
    <property type="match status" value="1"/>
</dbReference>
<accession>A0A0X3P7L5</accession>
<dbReference type="SMART" id="SM00213">
    <property type="entry name" value="UBQ"/>
    <property type="match status" value="1"/>
</dbReference>
<keyword evidence="2 4" id="KW-0863">Zinc-finger</keyword>
<feature type="compositionally biased region" description="Low complexity" evidence="5">
    <location>
        <begin position="582"/>
        <end position="596"/>
    </location>
</feature>
<dbReference type="EMBL" id="GEEE01015582">
    <property type="protein sequence ID" value="JAP47643.1"/>
    <property type="molecule type" value="Transcribed_RNA"/>
</dbReference>
<evidence type="ECO:0000259" key="6">
    <source>
        <dbReference type="PROSITE" id="PS50053"/>
    </source>
</evidence>
<dbReference type="Gene3D" id="3.10.20.90">
    <property type="entry name" value="Phosphatidylinositol 3-kinase Catalytic Subunit, Chain A, domain 1"/>
    <property type="match status" value="1"/>
</dbReference>
<dbReference type="PROSITE" id="PS50053">
    <property type="entry name" value="UBIQUITIN_2"/>
    <property type="match status" value="1"/>
</dbReference>
<evidence type="ECO:0000256" key="1">
    <source>
        <dbReference type="ARBA" id="ARBA00022723"/>
    </source>
</evidence>
<feature type="compositionally biased region" description="Polar residues" evidence="5">
    <location>
        <begin position="792"/>
        <end position="809"/>
    </location>
</feature>
<dbReference type="PROSITE" id="PS51039">
    <property type="entry name" value="ZF_AN1"/>
    <property type="match status" value="1"/>
</dbReference>
<dbReference type="InterPro" id="IPR000626">
    <property type="entry name" value="Ubiquitin-like_dom"/>
</dbReference>
<gene>
    <name evidence="8" type="primary">ZFAN4</name>
    <name evidence="8" type="ORF">TR93852</name>
</gene>
<dbReference type="PRINTS" id="PR00348">
    <property type="entry name" value="UBIQUITIN"/>
</dbReference>
<dbReference type="CDD" id="cd01802">
    <property type="entry name" value="Ubl_ZFAND4"/>
    <property type="match status" value="1"/>
</dbReference>
<dbReference type="InterPro" id="IPR035896">
    <property type="entry name" value="AN1-like_Znf"/>
</dbReference>
<evidence type="ECO:0000256" key="5">
    <source>
        <dbReference type="SAM" id="MobiDB-lite"/>
    </source>
</evidence>
<dbReference type="AlphaFoldDB" id="A0A0X3P7L5"/>
<dbReference type="SUPFAM" id="SSF118310">
    <property type="entry name" value="AN1-like Zinc finger"/>
    <property type="match status" value="1"/>
</dbReference>
<keyword evidence="1" id="KW-0479">Metal-binding</keyword>
<evidence type="ECO:0000313" key="8">
    <source>
        <dbReference type="EMBL" id="JAP47643.1"/>
    </source>
</evidence>